<sequence length="1298" mass="135198">MSRGSHSKLAHSIPAKHRRAEEVFFEDCHFTNCLAGVDGGAFCVHYAASATVKGNEIIDCHGRNYAGGMVVNDADAIIQSNTIDRCSGGGGSAIHRNLPRSQVIISNNTIPGCISTRSVNDTNMFGVVRVTTYNSISFCELDNSLVENNPPINMDDSTPIDDITFEYEMTLIQSPLLLSKDGASSPPSTEASQTTNTLKYTLNTTAVGIASISGGSSLTMTGTLLTLPSTFHTTPAFRTDTSTLSLQNMELKGLTLTAVPVFLVTGASSVLLDTIIAQNIRGFHFMEMGGSTEQTVTVKNSIFRTLSADDPGTCFNLKREYGTLVLEHSSFTSISNSQDAGIIRAEHEGHTVTIQSCSFTSCEATTHSSVVRILADCECLIDNCTFTQCSSGSDVGVLALWTTSSPVKITNCVFDRCGSNSSHIGVLETDSGNLNISNCPFLHCFAGTHTILFVRGDASGSHTLDNLTFIASTTASVGYPVDIRTVGNPTFTNVFSTSHQPHQLISTGSPWTEKTETNNILFPNWIVTAGGVDEDVCAVKGKQCKTVAFVVSQCFAENTARTQTEMQTMTLLDTEHTIESISIGNLSITIDGTLVRSDPQSTLLVSSGRLVLSRLKLKPLLASSFVSSVSGEISLKGCSVDGSYIAVGSSFSESFLLTNAGSMSIEGTTFTSISTAAPLISQTSTILSMSSSFFTSIVNTATAGSVLSGTISSGKTLTIAGTTFDDCKSKGKGGVLNIELAGTGSISISSTTDFVDCSCESGKGNEHLKHRLVWMESWKVWSGASSLLDSRLRFPMLTNTKKELTLSSDVTLSSSLSSPATGASISSSSSPPKSLIFASNGQFVVEDGPLSFSSIGLALPSSLTQPLFDVKGSTLTLPDSVTVTNPSSTTHSASLFSIEDGTLTLSGTVFDFTVPFSSSSALLTQTGGNLDLGTVTIGNVSHTVGSGSVIYSSLSSSEGRLELSGCSFEFVSSVGDGGAILAELGEGSTLTVTDTNFTSCSCSGKGGALSSVLSSTGSFPLEEGTSFDSCSAGSGSAVFVQAPSLASAITRTSMSFLAPFPLTPTTALLDLYRGWNTANTSDAVPLVLFLAEVGSTGFASSIGSKTEGKLNPITLQLQTSLEQSTSFSCGAHAATITGNTITHSSSGQFTTSSLDSLLTLSSLTIIFASSQTQPAISVAMGKIVVSGTVGNGMGDIPVSFGSVSGGELEMSGTNTMKLVSPSLPLFVMTSGILKIGSGTTLTHSPTTRITSLFALSGGSTMITSLSVPSLTFDSVSSVLSITHRLAVSLVDCLRFDLK</sequence>
<dbReference type="Proteomes" id="UP001281761">
    <property type="component" value="Unassembled WGS sequence"/>
</dbReference>
<dbReference type="SUPFAM" id="SSF51126">
    <property type="entry name" value="Pectin lyase-like"/>
    <property type="match status" value="2"/>
</dbReference>
<evidence type="ECO:0008006" key="3">
    <source>
        <dbReference type="Google" id="ProtNLM"/>
    </source>
</evidence>
<dbReference type="EMBL" id="JARBJD010000239">
    <property type="protein sequence ID" value="KAK2946061.1"/>
    <property type="molecule type" value="Genomic_DNA"/>
</dbReference>
<proteinExistence type="predicted"/>
<protein>
    <recommendedName>
        <fullName evidence="3">Right handed beta helix domain-containing protein</fullName>
    </recommendedName>
</protein>
<organism evidence="1 2">
    <name type="scientific">Blattamonas nauphoetae</name>
    <dbReference type="NCBI Taxonomy" id="2049346"/>
    <lineage>
        <taxon>Eukaryota</taxon>
        <taxon>Metamonada</taxon>
        <taxon>Preaxostyla</taxon>
        <taxon>Oxymonadida</taxon>
        <taxon>Blattamonas</taxon>
    </lineage>
</organism>
<dbReference type="InterPro" id="IPR011050">
    <property type="entry name" value="Pectin_lyase_fold/virulence"/>
</dbReference>
<evidence type="ECO:0000313" key="1">
    <source>
        <dbReference type="EMBL" id="KAK2946061.1"/>
    </source>
</evidence>
<evidence type="ECO:0000313" key="2">
    <source>
        <dbReference type="Proteomes" id="UP001281761"/>
    </source>
</evidence>
<dbReference type="InterPro" id="IPR012334">
    <property type="entry name" value="Pectin_lyas_fold"/>
</dbReference>
<accession>A0ABQ9X5Z2</accession>
<dbReference type="Gene3D" id="2.160.20.10">
    <property type="entry name" value="Single-stranded right-handed beta-helix, Pectin lyase-like"/>
    <property type="match status" value="1"/>
</dbReference>
<keyword evidence="2" id="KW-1185">Reference proteome</keyword>
<comment type="caution">
    <text evidence="1">The sequence shown here is derived from an EMBL/GenBank/DDBJ whole genome shotgun (WGS) entry which is preliminary data.</text>
</comment>
<reference evidence="1 2" key="1">
    <citation type="journal article" date="2022" name="bioRxiv">
        <title>Genomics of Preaxostyla Flagellates Illuminates Evolutionary Transitions and the Path Towards Mitochondrial Loss.</title>
        <authorList>
            <person name="Novak L.V.F."/>
            <person name="Treitli S.C."/>
            <person name="Pyrih J."/>
            <person name="Halakuc P."/>
            <person name="Pipaliya S.V."/>
            <person name="Vacek V."/>
            <person name="Brzon O."/>
            <person name="Soukal P."/>
            <person name="Eme L."/>
            <person name="Dacks J.B."/>
            <person name="Karnkowska A."/>
            <person name="Elias M."/>
            <person name="Hampl V."/>
        </authorList>
    </citation>
    <scope>NUCLEOTIDE SEQUENCE [LARGE SCALE GENOMIC DNA]</scope>
    <source>
        <strain evidence="1">NAU3</strain>
        <tissue evidence="1">Gut</tissue>
    </source>
</reference>
<gene>
    <name evidence="1" type="ORF">BLNAU_19020</name>
</gene>
<name>A0ABQ9X5Z2_9EUKA</name>